<organism evidence="6 7">
    <name type="scientific">Halobaculum magnesiiphilum</name>
    <dbReference type="NCBI Taxonomy" id="1017351"/>
    <lineage>
        <taxon>Archaea</taxon>
        <taxon>Methanobacteriati</taxon>
        <taxon>Methanobacteriota</taxon>
        <taxon>Stenosarchaea group</taxon>
        <taxon>Halobacteria</taxon>
        <taxon>Halobacteriales</taxon>
        <taxon>Haloferacaceae</taxon>
        <taxon>Halobaculum</taxon>
    </lineage>
</organism>
<dbReference type="GeneID" id="67176599"/>
<dbReference type="KEGG" id="hmp:K6T50_00615"/>
<sequence>MPRETADRDGDGPTRREYVKYGGAVAAGGLFAGCTGGTGGTGGDSTETGPAGDPTETGTAGDDGETPTATGEDAPYTVTMEPMGEVTFDSTPERWMSYFSTYGDMAIALGQLDGLRGLVFTENWPMRFFDALPGVDVDFSDVPQLMGEGTIDKEAFYELDCDVHLFDPNFLQLLDDNWTDDDFAEVVDNVGPIVGNSIRRRGDDWHDYPYYSLYEAFEKIADVFDERERFEAMRAVHEETLATIRADLPPEDDRPSVGLLSVNSDFEGGSFYAYPVHDGNGHKQYRDLGMRGAFDDEIDGSYAEWDYEQLLEVDPDVLVFQYGFSHVSDQEFEARMDRMREDPVGTQLSAVRNDRIYRGGTSYQGPIINLFQTEVAAKQFYPEQFGEWRGVGETPEEERLFDHERVADIVNGEF</sequence>
<dbReference type="InterPro" id="IPR002491">
    <property type="entry name" value="ABC_transptr_periplasmic_BD"/>
</dbReference>
<dbReference type="AlphaFoldDB" id="A0A8T8WCY4"/>
<evidence type="ECO:0000256" key="2">
    <source>
        <dbReference type="ARBA" id="ARBA00022448"/>
    </source>
</evidence>
<dbReference type="EMBL" id="CP081958">
    <property type="protein sequence ID" value="QZP37717.1"/>
    <property type="molecule type" value="Genomic_DNA"/>
</dbReference>
<evidence type="ECO:0000256" key="4">
    <source>
        <dbReference type="SAM" id="MobiDB-lite"/>
    </source>
</evidence>
<dbReference type="PROSITE" id="PS50983">
    <property type="entry name" value="FE_B12_PBP"/>
    <property type="match status" value="1"/>
</dbReference>
<protein>
    <submittedName>
        <fullName evidence="6">ABC transporter substrate-binding protein</fullName>
    </submittedName>
</protein>
<feature type="compositionally biased region" description="Low complexity" evidence="4">
    <location>
        <begin position="44"/>
        <end position="73"/>
    </location>
</feature>
<evidence type="ECO:0000313" key="6">
    <source>
        <dbReference type="EMBL" id="QZP37717.1"/>
    </source>
</evidence>
<comment type="subcellular location">
    <subcellularLocation>
        <location evidence="1">Cell envelope</location>
    </subcellularLocation>
</comment>
<dbReference type="InterPro" id="IPR051313">
    <property type="entry name" value="Bact_iron-sidero_bind"/>
</dbReference>
<dbReference type="Proteomes" id="UP000826254">
    <property type="component" value="Chromosome"/>
</dbReference>
<evidence type="ECO:0000256" key="3">
    <source>
        <dbReference type="ARBA" id="ARBA00022729"/>
    </source>
</evidence>
<feature type="compositionally biased region" description="Gly residues" evidence="4">
    <location>
        <begin position="30"/>
        <end position="43"/>
    </location>
</feature>
<gene>
    <name evidence="6" type="ORF">K6T50_00615</name>
</gene>
<keyword evidence="3" id="KW-0732">Signal</keyword>
<evidence type="ECO:0000259" key="5">
    <source>
        <dbReference type="PROSITE" id="PS50983"/>
    </source>
</evidence>
<feature type="region of interest" description="Disordered" evidence="4">
    <location>
        <begin position="29"/>
        <end position="75"/>
    </location>
</feature>
<dbReference type="PANTHER" id="PTHR30532">
    <property type="entry name" value="IRON III DICITRATE-BINDING PERIPLASMIC PROTEIN"/>
    <property type="match status" value="1"/>
</dbReference>
<name>A0A8T8WCY4_9EURY</name>
<evidence type="ECO:0000313" key="7">
    <source>
        <dbReference type="Proteomes" id="UP000826254"/>
    </source>
</evidence>
<accession>A0A8T8WCY4</accession>
<dbReference type="PANTHER" id="PTHR30532:SF1">
    <property type="entry name" value="IRON(3+)-HYDROXAMATE-BINDING PROTEIN FHUD"/>
    <property type="match status" value="1"/>
</dbReference>
<dbReference type="SUPFAM" id="SSF53807">
    <property type="entry name" value="Helical backbone' metal receptor"/>
    <property type="match status" value="1"/>
</dbReference>
<keyword evidence="7" id="KW-1185">Reference proteome</keyword>
<evidence type="ECO:0000256" key="1">
    <source>
        <dbReference type="ARBA" id="ARBA00004196"/>
    </source>
</evidence>
<reference evidence="6 7" key="1">
    <citation type="journal article" date="2021" name="Int. J. Syst. Evol. Microbiol.">
        <title>Halobaculum halophilum sp. nov. and Halobaculum salinum sp. nov., isolated from salt lake and saline soil.</title>
        <authorList>
            <person name="Cui H.L."/>
            <person name="Shi X.W."/>
            <person name="Yin X.M."/>
            <person name="Yang X.Y."/>
            <person name="Hou J."/>
            <person name="Zhu L."/>
        </authorList>
    </citation>
    <scope>NUCLEOTIDE SEQUENCE [LARGE SCALE GENOMIC DNA]</scope>
    <source>
        <strain evidence="6 7">NBRC 109044</strain>
    </source>
</reference>
<proteinExistence type="predicted"/>
<dbReference type="RefSeq" id="WP_222607525.1">
    <property type="nucleotide sequence ID" value="NZ_CP081958.1"/>
</dbReference>
<dbReference type="Pfam" id="PF01497">
    <property type="entry name" value="Peripla_BP_2"/>
    <property type="match status" value="1"/>
</dbReference>
<feature type="domain" description="Fe/B12 periplasmic-binding" evidence="5">
    <location>
        <begin position="94"/>
        <end position="388"/>
    </location>
</feature>
<dbReference type="PROSITE" id="PS51257">
    <property type="entry name" value="PROKAR_LIPOPROTEIN"/>
    <property type="match status" value="1"/>
</dbReference>
<keyword evidence="2" id="KW-0813">Transport</keyword>
<dbReference type="Gene3D" id="3.40.50.1980">
    <property type="entry name" value="Nitrogenase molybdenum iron protein domain"/>
    <property type="match status" value="2"/>
</dbReference>